<keyword evidence="2" id="KW-1185">Reference proteome</keyword>
<reference evidence="1 2" key="1">
    <citation type="journal article" date="2007" name="Science">
        <title>Sea anemone genome reveals ancestral eumetazoan gene repertoire and genomic organization.</title>
        <authorList>
            <person name="Putnam N.H."/>
            <person name="Srivastava M."/>
            <person name="Hellsten U."/>
            <person name="Dirks B."/>
            <person name="Chapman J."/>
            <person name="Salamov A."/>
            <person name="Terry A."/>
            <person name="Shapiro H."/>
            <person name="Lindquist E."/>
            <person name="Kapitonov V.V."/>
            <person name="Jurka J."/>
            <person name="Genikhovich G."/>
            <person name="Grigoriev I.V."/>
            <person name="Lucas S.M."/>
            <person name="Steele R.E."/>
            <person name="Finnerty J.R."/>
            <person name="Technau U."/>
            <person name="Martindale M.Q."/>
            <person name="Rokhsar D.S."/>
        </authorList>
    </citation>
    <scope>NUCLEOTIDE SEQUENCE [LARGE SCALE GENOMIC DNA]</scope>
    <source>
        <strain evidence="2">CH2 X CH6</strain>
    </source>
</reference>
<name>A7SSI9_NEMVE</name>
<dbReference type="InParanoid" id="A7SSI9"/>
<dbReference type="KEGG" id="nve:5504530"/>
<organism evidence="1 2">
    <name type="scientific">Nematostella vectensis</name>
    <name type="common">Starlet sea anemone</name>
    <dbReference type="NCBI Taxonomy" id="45351"/>
    <lineage>
        <taxon>Eukaryota</taxon>
        <taxon>Metazoa</taxon>
        <taxon>Cnidaria</taxon>
        <taxon>Anthozoa</taxon>
        <taxon>Hexacorallia</taxon>
        <taxon>Actiniaria</taxon>
        <taxon>Edwardsiidae</taxon>
        <taxon>Nematostella</taxon>
    </lineage>
</organism>
<dbReference type="AlphaFoldDB" id="A7SSI9"/>
<accession>A7SSI9</accession>
<protein>
    <submittedName>
        <fullName evidence="1">Uncharacterized protein</fullName>
    </submittedName>
</protein>
<evidence type="ECO:0000313" key="1">
    <source>
        <dbReference type="EMBL" id="EDO33347.1"/>
    </source>
</evidence>
<sequence length="149" mass="16444">MLQVCCYATDYNKNERILNERTQLSEFESKSLDMVLLCRFIGFFIVVLVLYPPHTQSASVSGHAGCAYDGILHSRGDKFTDKECKKSCECIPWGQLSVSICSPLCHAPIDECFKGEVKVVKYEPAGLKGSGCTCKVVECKSEDGTVVMT</sequence>
<evidence type="ECO:0000313" key="2">
    <source>
        <dbReference type="Proteomes" id="UP000001593"/>
    </source>
</evidence>
<dbReference type="EMBL" id="DS469777">
    <property type="protein sequence ID" value="EDO33347.1"/>
    <property type="molecule type" value="Genomic_DNA"/>
</dbReference>
<gene>
    <name evidence="1" type="ORF">NEMVEDRAFT_v1g247139</name>
</gene>
<dbReference type="HOGENOM" id="CLU_1751888_0_0_1"/>
<dbReference type="Proteomes" id="UP000001593">
    <property type="component" value="Unassembled WGS sequence"/>
</dbReference>
<proteinExistence type="predicted"/>